<organism evidence="5 6">
    <name type="scientific">Alteromonas aestuariivivens</name>
    <dbReference type="NCBI Taxonomy" id="1938339"/>
    <lineage>
        <taxon>Bacteria</taxon>
        <taxon>Pseudomonadati</taxon>
        <taxon>Pseudomonadota</taxon>
        <taxon>Gammaproteobacteria</taxon>
        <taxon>Alteromonadales</taxon>
        <taxon>Alteromonadaceae</taxon>
        <taxon>Alteromonas/Salinimonas group</taxon>
        <taxon>Alteromonas</taxon>
    </lineage>
</organism>
<proteinExistence type="inferred from homology"/>
<keyword evidence="2" id="KW-0378">Hydrolase</keyword>
<sequence>MNYQSIAKFTSALFLFTIGLPIVSTHSHAEQAPQNMSDKPPLNILWLVIEDMSPLLNEYGDNTLATPNISSLASEGVVYTNVFSPSGVCAPSRAAIALGMYPSAVGANNMRTTSNTQETGLPSYEAVPPAEAKMLSQYLRELGYYTTNNLKEDYQFKAPKTAWHDSSALAHWRDRAQRQPFFAVVNFTTTHESGLFEPYGFREIEFRHYLNNDKKAITALPQHHSVKTTEADTPVHLPKDTDFNIPPYLPDTPVVRRDMWKMYNNLAETDRQIGAVLQQLKDDGLYDSTIIVFYSDHGGPLPRQKRLIYDSGLKVPMFIRFPHAKGAGARDDQLISFVDLAPTTIALAGGEIPSHMHGRNFLGQNTPARKYIHAAVDRLDEYTDAIRAVRDKQFKYIRNYRPNQGYYLPLAYREKIPSMQELLRLKASGQLSEAQAQWFRSQKPAEELFDVEADPHELNNLAGLPEYADTLHRLSSEMDRWLAQIGDTPNLPESELIAGLWQGQNTQPQTAQPVVEKSHGKISLTSPTPGANISYSLGNSSDASLHWQPYYEPFEVETGTAISVIAHRIGYQESLVVTLGCVYLC</sequence>
<dbReference type="CDD" id="cd16027">
    <property type="entry name" value="SGSH"/>
    <property type="match status" value="1"/>
</dbReference>
<dbReference type="AlphaFoldDB" id="A0A3D8M6N1"/>
<evidence type="ECO:0000313" key="6">
    <source>
        <dbReference type="Proteomes" id="UP000256561"/>
    </source>
</evidence>
<dbReference type="GO" id="GO:0004065">
    <property type="term" value="F:arylsulfatase activity"/>
    <property type="evidence" value="ECO:0007669"/>
    <property type="project" value="TreeGrafter"/>
</dbReference>
<dbReference type="EMBL" id="QRHA01000006">
    <property type="protein sequence ID" value="RDV25436.1"/>
    <property type="molecule type" value="Genomic_DNA"/>
</dbReference>
<dbReference type="InterPro" id="IPR000917">
    <property type="entry name" value="Sulfatase_N"/>
</dbReference>
<evidence type="ECO:0000313" key="5">
    <source>
        <dbReference type="EMBL" id="RDV25436.1"/>
    </source>
</evidence>
<keyword evidence="3" id="KW-0732">Signal</keyword>
<dbReference type="SUPFAM" id="SSF53649">
    <property type="entry name" value="Alkaline phosphatase-like"/>
    <property type="match status" value="1"/>
</dbReference>
<evidence type="ECO:0000256" key="1">
    <source>
        <dbReference type="ARBA" id="ARBA00008779"/>
    </source>
</evidence>
<protein>
    <submittedName>
        <fullName evidence="5">Sulfatase</fullName>
    </submittedName>
</protein>
<dbReference type="PANTHER" id="PTHR42693:SF53">
    <property type="entry name" value="ENDO-4-O-SULFATASE"/>
    <property type="match status" value="1"/>
</dbReference>
<feature type="chain" id="PRO_5017782767" evidence="3">
    <location>
        <begin position="30"/>
        <end position="585"/>
    </location>
</feature>
<reference evidence="6" key="1">
    <citation type="submission" date="2018-08" db="EMBL/GenBank/DDBJ databases">
        <authorList>
            <person name="Zhang J."/>
            <person name="Du Z.-J."/>
        </authorList>
    </citation>
    <scope>NUCLEOTIDE SEQUENCE [LARGE SCALE GENOMIC DNA]</scope>
    <source>
        <strain evidence="6">KCTC 52655</strain>
    </source>
</reference>
<dbReference type="Pfam" id="PF00884">
    <property type="entry name" value="Sulfatase"/>
    <property type="match status" value="2"/>
</dbReference>
<feature type="domain" description="Sulfatase N-terminal" evidence="4">
    <location>
        <begin position="43"/>
        <end position="146"/>
    </location>
</feature>
<comment type="caution">
    <text evidence="5">The sequence shown here is derived from an EMBL/GenBank/DDBJ whole genome shotgun (WGS) entry which is preliminary data.</text>
</comment>
<evidence type="ECO:0000256" key="2">
    <source>
        <dbReference type="ARBA" id="ARBA00022801"/>
    </source>
</evidence>
<comment type="similarity">
    <text evidence="1">Belongs to the sulfatase family.</text>
</comment>
<dbReference type="InterPro" id="IPR017850">
    <property type="entry name" value="Alkaline_phosphatase_core_sf"/>
</dbReference>
<gene>
    <name evidence="5" type="ORF">DXV75_09025</name>
</gene>
<dbReference type="InterPro" id="IPR050738">
    <property type="entry name" value="Sulfatase"/>
</dbReference>
<dbReference type="Proteomes" id="UP000256561">
    <property type="component" value="Unassembled WGS sequence"/>
</dbReference>
<feature type="domain" description="Sulfatase N-terminal" evidence="4">
    <location>
        <begin position="174"/>
        <end position="349"/>
    </location>
</feature>
<keyword evidence="6" id="KW-1185">Reference proteome</keyword>
<feature type="signal peptide" evidence="3">
    <location>
        <begin position="1"/>
        <end position="29"/>
    </location>
</feature>
<evidence type="ECO:0000259" key="4">
    <source>
        <dbReference type="Pfam" id="PF00884"/>
    </source>
</evidence>
<dbReference type="OrthoDB" id="9803751at2"/>
<evidence type="ECO:0000256" key="3">
    <source>
        <dbReference type="SAM" id="SignalP"/>
    </source>
</evidence>
<accession>A0A3D8M6N1</accession>
<dbReference type="PANTHER" id="PTHR42693">
    <property type="entry name" value="ARYLSULFATASE FAMILY MEMBER"/>
    <property type="match status" value="1"/>
</dbReference>
<name>A0A3D8M6N1_9ALTE</name>
<dbReference type="Gene3D" id="3.40.720.10">
    <property type="entry name" value="Alkaline Phosphatase, subunit A"/>
    <property type="match status" value="1"/>
</dbReference>